<reference evidence="2 3" key="1">
    <citation type="journal article" date="2021" name="PeerJ">
        <title>Analysis of 44 Vibrio anguillarum genomes reveals high genetic diversity.</title>
        <authorList>
            <person name="Hansen M.J."/>
            <person name="Dalsgaard I."/>
        </authorList>
    </citation>
    <scope>NUCLEOTIDE SEQUENCE [LARGE SCALE GENOMIC DNA]</scope>
    <source>
        <strain evidence="2 3">17-16730-2A</strain>
    </source>
</reference>
<comment type="caution">
    <text evidence="2">The sequence shown here is derived from an EMBL/GenBank/DDBJ whole genome shotgun (WGS) entry which is preliminary data.</text>
</comment>
<sequence>VFNEFKTVDELLCWYLQAETTDKFLAHNRLVSLKSMCEKHLIPNMHGVLISELDHRVIEKRLMKVLRGDLYSPSYLRTLFQTLKAAFNKAKKLRFLGVNPLDGMKFTDFVKAKI</sequence>
<evidence type="ECO:0000313" key="3">
    <source>
        <dbReference type="Proteomes" id="UP000722957"/>
    </source>
</evidence>
<dbReference type="GO" id="GO:0003677">
    <property type="term" value="F:DNA binding"/>
    <property type="evidence" value="ECO:0007669"/>
    <property type="project" value="UniProtKB-KW"/>
</dbReference>
<dbReference type="SUPFAM" id="SSF56349">
    <property type="entry name" value="DNA breaking-rejoining enzymes"/>
    <property type="match status" value="1"/>
</dbReference>
<accession>A0ABD4KY30</accession>
<dbReference type="EMBL" id="RDOM01001158">
    <property type="protein sequence ID" value="MBF4275395.1"/>
    <property type="molecule type" value="Genomic_DNA"/>
</dbReference>
<keyword evidence="1" id="KW-0238">DNA-binding</keyword>
<protein>
    <submittedName>
        <fullName evidence="2">Site-specific integrase</fullName>
    </submittedName>
</protein>
<name>A0ABD4KY30_VIBAN</name>
<proteinExistence type="predicted"/>
<feature type="non-terminal residue" evidence="2">
    <location>
        <position position="114"/>
    </location>
</feature>
<organism evidence="2 3">
    <name type="scientific">Vibrio anguillarum</name>
    <name type="common">Listonella anguillarum</name>
    <dbReference type="NCBI Taxonomy" id="55601"/>
    <lineage>
        <taxon>Bacteria</taxon>
        <taxon>Pseudomonadati</taxon>
        <taxon>Pseudomonadota</taxon>
        <taxon>Gammaproteobacteria</taxon>
        <taxon>Vibrionales</taxon>
        <taxon>Vibrionaceae</taxon>
        <taxon>Vibrio</taxon>
    </lineage>
</organism>
<feature type="non-terminal residue" evidence="2">
    <location>
        <position position="1"/>
    </location>
</feature>
<dbReference type="Gene3D" id="1.10.150.130">
    <property type="match status" value="1"/>
</dbReference>
<evidence type="ECO:0000256" key="1">
    <source>
        <dbReference type="ARBA" id="ARBA00023125"/>
    </source>
</evidence>
<dbReference type="Proteomes" id="UP000722957">
    <property type="component" value="Unassembled WGS sequence"/>
</dbReference>
<gene>
    <name evidence="2" type="ORF">EAY07_26000</name>
</gene>
<dbReference type="InterPro" id="IPR011010">
    <property type="entry name" value="DNA_brk_join_enz"/>
</dbReference>
<evidence type="ECO:0000313" key="2">
    <source>
        <dbReference type="EMBL" id="MBF4275395.1"/>
    </source>
</evidence>
<dbReference type="InterPro" id="IPR010998">
    <property type="entry name" value="Integrase_recombinase_N"/>
</dbReference>
<dbReference type="AlphaFoldDB" id="A0ABD4KY30"/>